<dbReference type="EMBL" id="JAGKQM010000012">
    <property type="protein sequence ID" value="KAH0898698.1"/>
    <property type="molecule type" value="Genomic_DNA"/>
</dbReference>
<sequence>MQTFCREEHLSKFQSNLISFCHLSESRFLGDVNRSQSILASTSMEVEEEVKRMLEEVKELHDSAASFISSSSHQELTLRQKATSVEASLRRLHSTLASDKSLDPKLLEEDLHRARCMLADGDLSSFLPSKPQGRFVRMFLGPVNVRASRKDIQLKVKEEYNSYRVSDKTALLFLFFPAALMILRSYYWDGCLPAFPVQLYEAWLLFLYAGLAMRENVLRANGSDIRPWWLYHHYCAMGMALVSLTWEIKGQPNCVQKQRGVHLFLQWAMMQGVAMLLQNRYQRQRLYTRIALGKAQRMDVVWGETAGVDGQLWLLCPILFILQNSVLSTPIQKKLRARQGFQAYVGVLLLRAALTGVVAEWQVMVCGILLVVMAVGNFINTVETLMAKSRVKAKMKKSKSRAELNHTS</sequence>
<dbReference type="PANTHER" id="PTHR21433:SF0">
    <property type="entry name" value="TRANSMEMBRANE PROTEIN 120 HOMOLOG"/>
    <property type="match status" value="1"/>
</dbReference>
<evidence type="ECO:0008006" key="9">
    <source>
        <dbReference type="Google" id="ProtNLM"/>
    </source>
</evidence>
<protein>
    <recommendedName>
        <fullName evidence="9">TMPIT-like protein</fullName>
    </recommendedName>
</protein>
<keyword evidence="4 6" id="KW-1133">Transmembrane helix</keyword>
<evidence type="ECO:0000256" key="4">
    <source>
        <dbReference type="ARBA" id="ARBA00022989"/>
    </source>
</evidence>
<evidence type="ECO:0000313" key="8">
    <source>
        <dbReference type="Proteomes" id="UP000824890"/>
    </source>
</evidence>
<proteinExistence type="inferred from homology"/>
<evidence type="ECO:0000256" key="3">
    <source>
        <dbReference type="ARBA" id="ARBA00022692"/>
    </source>
</evidence>
<reference evidence="7 8" key="1">
    <citation type="submission" date="2021-05" db="EMBL/GenBank/DDBJ databases">
        <title>Genome Assembly of Synthetic Allotetraploid Brassica napus Reveals Homoeologous Exchanges between Subgenomes.</title>
        <authorList>
            <person name="Davis J.T."/>
        </authorList>
    </citation>
    <scope>NUCLEOTIDE SEQUENCE [LARGE SCALE GENOMIC DNA]</scope>
    <source>
        <strain evidence="8">cv. Da-Ae</strain>
        <tissue evidence="7">Seedling</tissue>
    </source>
</reference>
<evidence type="ECO:0000256" key="6">
    <source>
        <dbReference type="SAM" id="Phobius"/>
    </source>
</evidence>
<accession>A0ABQ8B1U5</accession>
<keyword evidence="8" id="KW-1185">Reference proteome</keyword>
<evidence type="ECO:0000313" key="7">
    <source>
        <dbReference type="EMBL" id="KAH0898698.1"/>
    </source>
</evidence>
<comment type="similarity">
    <text evidence="2">Belongs to the TMEM120 family.</text>
</comment>
<name>A0ABQ8B1U5_BRANA</name>
<comment type="subcellular location">
    <subcellularLocation>
        <location evidence="1">Membrane</location>
        <topology evidence="1">Multi-pass membrane protein</topology>
    </subcellularLocation>
</comment>
<dbReference type="Proteomes" id="UP000824890">
    <property type="component" value="Unassembled WGS sequence"/>
</dbReference>
<gene>
    <name evidence="7" type="ORF">HID58_048266</name>
</gene>
<dbReference type="InterPro" id="IPR012926">
    <property type="entry name" value="TMEM120A/B"/>
</dbReference>
<evidence type="ECO:0000256" key="2">
    <source>
        <dbReference type="ARBA" id="ARBA00009700"/>
    </source>
</evidence>
<keyword evidence="3 6" id="KW-0812">Transmembrane</keyword>
<organism evidence="7 8">
    <name type="scientific">Brassica napus</name>
    <name type="common">Rape</name>
    <dbReference type="NCBI Taxonomy" id="3708"/>
    <lineage>
        <taxon>Eukaryota</taxon>
        <taxon>Viridiplantae</taxon>
        <taxon>Streptophyta</taxon>
        <taxon>Embryophyta</taxon>
        <taxon>Tracheophyta</taxon>
        <taxon>Spermatophyta</taxon>
        <taxon>Magnoliopsida</taxon>
        <taxon>eudicotyledons</taxon>
        <taxon>Gunneridae</taxon>
        <taxon>Pentapetalae</taxon>
        <taxon>rosids</taxon>
        <taxon>malvids</taxon>
        <taxon>Brassicales</taxon>
        <taxon>Brassicaceae</taxon>
        <taxon>Brassiceae</taxon>
        <taxon>Brassica</taxon>
    </lineage>
</organism>
<keyword evidence="5 6" id="KW-0472">Membrane</keyword>
<dbReference type="Pfam" id="PF07851">
    <property type="entry name" value="TMEM120A-B"/>
    <property type="match status" value="1"/>
</dbReference>
<feature type="transmembrane region" description="Helical" evidence="6">
    <location>
        <begin position="367"/>
        <end position="387"/>
    </location>
</feature>
<dbReference type="PANTHER" id="PTHR21433">
    <property type="entry name" value="TRANSMEMBRANE PROTEIN INDUCED BY TUMOR NECROSIS FACTOR ALPHA"/>
    <property type="match status" value="1"/>
</dbReference>
<comment type="caution">
    <text evidence="7">The sequence shown here is derived from an EMBL/GenBank/DDBJ whole genome shotgun (WGS) entry which is preliminary data.</text>
</comment>
<evidence type="ECO:0000256" key="5">
    <source>
        <dbReference type="ARBA" id="ARBA00023136"/>
    </source>
</evidence>
<evidence type="ECO:0000256" key="1">
    <source>
        <dbReference type="ARBA" id="ARBA00004141"/>
    </source>
</evidence>